<accession>A0ABU8NKZ2</accession>
<dbReference type="SUPFAM" id="SSF55144">
    <property type="entry name" value="LigT-like"/>
    <property type="match status" value="1"/>
</dbReference>
<reference evidence="1 2" key="1">
    <citation type="submission" date="2024-03" db="EMBL/GenBank/DDBJ databases">
        <title>Sequence of Lycoming College Course Isolates.</title>
        <authorList>
            <person name="Plotts O."/>
            <person name="Newman J."/>
        </authorList>
    </citation>
    <scope>NUCLEOTIDE SEQUENCE [LARGE SCALE GENOMIC DNA]</scope>
    <source>
        <strain evidence="1 2">CJB-3</strain>
    </source>
</reference>
<dbReference type="Proteomes" id="UP001378956">
    <property type="component" value="Unassembled WGS sequence"/>
</dbReference>
<organism evidence="1 2">
    <name type="scientific">Pedobacter panaciterrae</name>
    <dbReference type="NCBI Taxonomy" id="363849"/>
    <lineage>
        <taxon>Bacteria</taxon>
        <taxon>Pseudomonadati</taxon>
        <taxon>Bacteroidota</taxon>
        <taxon>Sphingobacteriia</taxon>
        <taxon>Sphingobacteriales</taxon>
        <taxon>Sphingobacteriaceae</taxon>
        <taxon>Pedobacter</taxon>
    </lineage>
</organism>
<gene>
    <name evidence="1" type="ORF">WAE58_10765</name>
</gene>
<proteinExistence type="predicted"/>
<dbReference type="Gene3D" id="3.90.1140.10">
    <property type="entry name" value="Cyclic phosphodiesterase"/>
    <property type="match status" value="1"/>
</dbReference>
<dbReference type="InterPro" id="IPR009097">
    <property type="entry name" value="Cyclic_Pdiesterase"/>
</dbReference>
<name>A0ABU8NKZ2_9SPHI</name>
<dbReference type="RefSeq" id="WP_172659519.1">
    <property type="nucleotide sequence ID" value="NZ_CBFGNQ010000006.1"/>
</dbReference>
<keyword evidence="2" id="KW-1185">Reference proteome</keyword>
<protein>
    <submittedName>
        <fullName evidence="1">2'-5' RNA ligase family protein</fullName>
    </submittedName>
</protein>
<keyword evidence="1" id="KW-0436">Ligase</keyword>
<dbReference type="GO" id="GO:0016874">
    <property type="term" value="F:ligase activity"/>
    <property type="evidence" value="ECO:0007669"/>
    <property type="project" value="UniProtKB-KW"/>
</dbReference>
<evidence type="ECO:0000313" key="2">
    <source>
        <dbReference type="Proteomes" id="UP001378956"/>
    </source>
</evidence>
<dbReference type="Pfam" id="PF13563">
    <property type="entry name" value="2_5_RNA_ligase2"/>
    <property type="match status" value="1"/>
</dbReference>
<comment type="caution">
    <text evidence="1">The sequence shown here is derived from an EMBL/GenBank/DDBJ whole genome shotgun (WGS) entry which is preliminary data.</text>
</comment>
<sequence length="190" mass="21800">MSEISVYSVAIYPVLSVMEKVKAMKDELASVAGWYGSRNSKAHITICEFNVIGERELLAIKSQLLKLCTSEPPLDLTFDRIDVYENGVICILPDKESEIILKQCMKRIQQGMKVKLTHRSYNPHISIGRRLNHEQLSLARDLFMDTKVNLNFICDRIVLRVRVNEGQFVVIGEFVFQSNSQSRDEQLSMF</sequence>
<dbReference type="EMBL" id="JBBEUB010000003">
    <property type="protein sequence ID" value="MEJ2902910.1"/>
    <property type="molecule type" value="Genomic_DNA"/>
</dbReference>
<evidence type="ECO:0000313" key="1">
    <source>
        <dbReference type="EMBL" id="MEJ2902910.1"/>
    </source>
</evidence>